<gene>
    <name evidence="2" type="ORF">MSPICULIGERA_LOCUS23500</name>
</gene>
<feature type="region of interest" description="Disordered" evidence="1">
    <location>
        <begin position="124"/>
        <end position="145"/>
    </location>
</feature>
<feature type="region of interest" description="Disordered" evidence="1">
    <location>
        <begin position="417"/>
        <end position="514"/>
    </location>
</feature>
<evidence type="ECO:0000313" key="2">
    <source>
        <dbReference type="EMBL" id="CAJ0585479.1"/>
    </source>
</evidence>
<dbReference type="Proteomes" id="UP001177023">
    <property type="component" value="Unassembled WGS sequence"/>
</dbReference>
<protein>
    <submittedName>
        <fullName evidence="2">Uncharacterized protein</fullName>
    </submittedName>
</protein>
<accession>A0AA36DFY8</accession>
<name>A0AA36DFY8_9BILA</name>
<feature type="compositionally biased region" description="Basic and acidic residues" evidence="1">
    <location>
        <begin position="485"/>
        <end position="498"/>
    </location>
</feature>
<proteinExistence type="predicted"/>
<reference evidence="2" key="1">
    <citation type="submission" date="2023-06" db="EMBL/GenBank/DDBJ databases">
        <authorList>
            <person name="Delattre M."/>
        </authorList>
    </citation>
    <scope>NUCLEOTIDE SEQUENCE</scope>
    <source>
        <strain evidence="2">AF72</strain>
    </source>
</reference>
<dbReference type="EMBL" id="CATQJA010002706">
    <property type="protein sequence ID" value="CAJ0585479.1"/>
    <property type="molecule type" value="Genomic_DNA"/>
</dbReference>
<keyword evidence="3" id="KW-1185">Reference proteome</keyword>
<feature type="compositionally biased region" description="Polar residues" evidence="1">
    <location>
        <begin position="499"/>
        <end position="511"/>
    </location>
</feature>
<evidence type="ECO:0000256" key="1">
    <source>
        <dbReference type="SAM" id="MobiDB-lite"/>
    </source>
</evidence>
<dbReference type="AlphaFoldDB" id="A0AA36DFY8"/>
<sequence>MNSLMALVGLNEDGMEMQNEDVKPKIDPLVKKPTVAVNNTMQAVANKTRLIKISRPPLSRDVKPQETTRATLNRLKRPAHDFRNSTDSGRAAKTVRLGVPNQPNQAKSLAPLASMKTGTILGNTRMPRATSYHPPDMTRREANPLPVGEDELSADYAMRLLDIVQDDIEQTESAIDRFSSLLRRQMEKPYPNAPKYPVQSALFRRHDNHHVAGPSQMNPMKAGKVHCYFCSTDIPAANYQLHKQTCEPQPSRSRFRYKACPKCELSFGWPTDWAHHTKRCGAQPPARAQTTLKNVLPDPEAQFKAAPMIVGMGTRTAPPLMPTAAPTPITYHDLPEPGEAGMMYCTAEGCTGTLEPKLMKLKDQFFRRWGCTTCPYRYSLVKPTETSLVAAVDAFRKQKNADAASFRSQLKATRAKVVGQTVSSLRRSKDKSTSDDEPPTLKSYPSSSTPAQKEQPKSEPPAKQPKKEEKEEADDYDSEEEELRDVERQLQRIQRESSRSTASRISPTPSQMLHRRKLRLLANSVLSRPSDFNFTNTQANLHTSSTEKASPASQLGALFHPCLTIFLPNV</sequence>
<evidence type="ECO:0000313" key="3">
    <source>
        <dbReference type="Proteomes" id="UP001177023"/>
    </source>
</evidence>
<feature type="compositionally biased region" description="Acidic residues" evidence="1">
    <location>
        <begin position="471"/>
        <end position="484"/>
    </location>
</feature>
<organism evidence="2 3">
    <name type="scientific">Mesorhabditis spiculigera</name>
    <dbReference type="NCBI Taxonomy" id="96644"/>
    <lineage>
        <taxon>Eukaryota</taxon>
        <taxon>Metazoa</taxon>
        <taxon>Ecdysozoa</taxon>
        <taxon>Nematoda</taxon>
        <taxon>Chromadorea</taxon>
        <taxon>Rhabditida</taxon>
        <taxon>Rhabditina</taxon>
        <taxon>Rhabditomorpha</taxon>
        <taxon>Rhabditoidea</taxon>
        <taxon>Rhabditidae</taxon>
        <taxon>Mesorhabditinae</taxon>
        <taxon>Mesorhabditis</taxon>
    </lineage>
</organism>
<comment type="caution">
    <text evidence="2">The sequence shown here is derived from an EMBL/GenBank/DDBJ whole genome shotgun (WGS) entry which is preliminary data.</text>
</comment>
<feature type="non-terminal residue" evidence="2">
    <location>
        <position position="1"/>
    </location>
</feature>